<keyword evidence="12" id="KW-1185">Reference proteome</keyword>
<name>A0ABW4S5Z7_9RHOB</name>
<evidence type="ECO:0000259" key="10">
    <source>
        <dbReference type="Pfam" id="PF04290"/>
    </source>
</evidence>
<evidence type="ECO:0000313" key="12">
    <source>
        <dbReference type="Proteomes" id="UP001597353"/>
    </source>
</evidence>
<comment type="similarity">
    <text evidence="8 9">Belongs to the TRAP transporter small permease family.</text>
</comment>
<keyword evidence="6 9" id="KW-1133">Transmembrane helix</keyword>
<keyword evidence="7 9" id="KW-0472">Membrane</keyword>
<comment type="subcellular location">
    <subcellularLocation>
        <location evidence="1 9">Cell inner membrane</location>
        <topology evidence="1 9">Multi-pass membrane protein</topology>
    </subcellularLocation>
</comment>
<evidence type="ECO:0000256" key="7">
    <source>
        <dbReference type="ARBA" id="ARBA00023136"/>
    </source>
</evidence>
<evidence type="ECO:0000256" key="8">
    <source>
        <dbReference type="ARBA" id="ARBA00038436"/>
    </source>
</evidence>
<feature type="transmembrane region" description="Helical" evidence="9">
    <location>
        <begin position="135"/>
        <end position="157"/>
    </location>
</feature>
<feature type="transmembrane region" description="Helical" evidence="9">
    <location>
        <begin position="89"/>
        <end position="110"/>
    </location>
</feature>
<keyword evidence="5 9" id="KW-0812">Transmembrane</keyword>
<keyword evidence="2 9" id="KW-0813">Transport</keyword>
<dbReference type="InterPro" id="IPR055348">
    <property type="entry name" value="DctQ"/>
</dbReference>
<dbReference type="Pfam" id="PF04290">
    <property type="entry name" value="DctQ"/>
    <property type="match status" value="1"/>
</dbReference>
<evidence type="ECO:0000256" key="2">
    <source>
        <dbReference type="ARBA" id="ARBA00022448"/>
    </source>
</evidence>
<feature type="transmembrane region" description="Helical" evidence="9">
    <location>
        <begin position="12"/>
        <end position="32"/>
    </location>
</feature>
<comment type="subunit">
    <text evidence="9">The complex comprises the extracytoplasmic solute receptor protein and the two transmembrane proteins.</text>
</comment>
<comment type="function">
    <text evidence="9">Part of the tripartite ATP-independent periplasmic (TRAP) transport system.</text>
</comment>
<feature type="domain" description="Tripartite ATP-independent periplasmic transporters DctQ component" evidence="10">
    <location>
        <begin position="28"/>
        <end position="153"/>
    </location>
</feature>
<dbReference type="EMBL" id="JBHUGH010000009">
    <property type="protein sequence ID" value="MFD1912985.1"/>
    <property type="molecule type" value="Genomic_DNA"/>
</dbReference>
<reference evidence="12" key="1">
    <citation type="journal article" date="2019" name="Int. J. Syst. Evol. Microbiol.">
        <title>The Global Catalogue of Microorganisms (GCM) 10K type strain sequencing project: providing services to taxonomists for standard genome sequencing and annotation.</title>
        <authorList>
            <consortium name="The Broad Institute Genomics Platform"/>
            <consortium name="The Broad Institute Genome Sequencing Center for Infectious Disease"/>
            <person name="Wu L."/>
            <person name="Ma J."/>
        </authorList>
    </citation>
    <scope>NUCLEOTIDE SEQUENCE [LARGE SCALE GENOMIC DNA]</scope>
    <source>
        <strain evidence="12">CGMCC 4.7242</strain>
    </source>
</reference>
<gene>
    <name evidence="11" type="ORF">ACFSGJ_12255</name>
</gene>
<protein>
    <recommendedName>
        <fullName evidence="9">TRAP transporter small permease protein</fullName>
    </recommendedName>
</protein>
<evidence type="ECO:0000256" key="1">
    <source>
        <dbReference type="ARBA" id="ARBA00004429"/>
    </source>
</evidence>
<evidence type="ECO:0000256" key="6">
    <source>
        <dbReference type="ARBA" id="ARBA00022989"/>
    </source>
</evidence>
<evidence type="ECO:0000256" key="9">
    <source>
        <dbReference type="RuleBase" id="RU369079"/>
    </source>
</evidence>
<accession>A0ABW4S5Z7</accession>
<comment type="caution">
    <text evidence="9">Lacks conserved residue(s) required for the propagation of feature annotation.</text>
</comment>
<sequence length="166" mass="18170">MLSKMDYAVGLLIRLCAAVGTIGLFFVVCVILRDVVGRNMMQPLAGAQDIAQMGMVLIVFGGMALCDRRGGHVSVDVFERMFPRWLNRWSDILSALLGALIFAGIAWTVYESSKLSQLLNLSTNVIRLPKAEFQWALTFFAAVTSLGMLMRAALILAGAPRAEDDQ</sequence>
<evidence type="ECO:0000256" key="5">
    <source>
        <dbReference type="ARBA" id="ARBA00022692"/>
    </source>
</evidence>
<organism evidence="11 12">
    <name type="scientific">Halodurantibacterium flavum</name>
    <dbReference type="NCBI Taxonomy" id="1382802"/>
    <lineage>
        <taxon>Bacteria</taxon>
        <taxon>Pseudomonadati</taxon>
        <taxon>Pseudomonadota</taxon>
        <taxon>Alphaproteobacteria</taxon>
        <taxon>Rhodobacterales</taxon>
        <taxon>Paracoccaceae</taxon>
        <taxon>Halodurantibacterium</taxon>
    </lineage>
</organism>
<comment type="caution">
    <text evidence="11">The sequence shown here is derived from an EMBL/GenBank/DDBJ whole genome shotgun (WGS) entry which is preliminary data.</text>
</comment>
<proteinExistence type="inferred from homology"/>
<dbReference type="RefSeq" id="WP_390262072.1">
    <property type="nucleotide sequence ID" value="NZ_JBHUGH010000009.1"/>
</dbReference>
<keyword evidence="4 9" id="KW-0997">Cell inner membrane</keyword>
<dbReference type="PANTHER" id="PTHR35011:SF10">
    <property type="entry name" value="TRAP TRANSPORTER SMALL PERMEASE PROTEIN"/>
    <property type="match status" value="1"/>
</dbReference>
<dbReference type="Proteomes" id="UP001597353">
    <property type="component" value="Unassembled WGS sequence"/>
</dbReference>
<keyword evidence="3" id="KW-1003">Cell membrane</keyword>
<dbReference type="InterPro" id="IPR007387">
    <property type="entry name" value="TRAP_DctQ"/>
</dbReference>
<evidence type="ECO:0000313" key="11">
    <source>
        <dbReference type="EMBL" id="MFD1912985.1"/>
    </source>
</evidence>
<evidence type="ECO:0000256" key="3">
    <source>
        <dbReference type="ARBA" id="ARBA00022475"/>
    </source>
</evidence>
<dbReference type="PANTHER" id="PTHR35011">
    <property type="entry name" value="2,3-DIKETO-L-GULONATE TRAP TRANSPORTER SMALL PERMEASE PROTEIN YIAM"/>
    <property type="match status" value="1"/>
</dbReference>
<evidence type="ECO:0000256" key="4">
    <source>
        <dbReference type="ARBA" id="ARBA00022519"/>
    </source>
</evidence>